<dbReference type="FunFam" id="1.10.10.790:FF:000002">
    <property type="entry name" value="Splicing factor 3A subunit 1"/>
    <property type="match status" value="1"/>
</dbReference>
<dbReference type="OMA" id="HAYYRHR"/>
<dbReference type="SUPFAM" id="SSF54236">
    <property type="entry name" value="Ubiquitin-like"/>
    <property type="match status" value="1"/>
</dbReference>
<feature type="region of interest" description="Disordered" evidence="7">
    <location>
        <begin position="534"/>
        <end position="565"/>
    </location>
</feature>
<dbReference type="Pfam" id="PF00240">
    <property type="entry name" value="ubiquitin"/>
    <property type="match status" value="1"/>
</dbReference>
<dbReference type="InterPro" id="IPR035967">
    <property type="entry name" value="SWAP/Surp_sf"/>
</dbReference>
<evidence type="ECO:0000256" key="5">
    <source>
        <dbReference type="ARBA" id="ARBA00023187"/>
    </source>
</evidence>
<protein>
    <submittedName>
        <fullName evidence="10">Splicing factor 3A subunit 1</fullName>
    </submittedName>
</protein>
<dbReference type="Gene3D" id="1.10.10.790">
    <property type="entry name" value="Surp module"/>
    <property type="match status" value="2"/>
</dbReference>
<dbReference type="InterPro" id="IPR000626">
    <property type="entry name" value="Ubiquitin-like_dom"/>
</dbReference>
<comment type="caution">
    <text evidence="10">The sequence shown here is derived from an EMBL/GenBank/DDBJ whole genome shotgun (WGS) entry which is preliminary data.</text>
</comment>
<dbReference type="CDD" id="cd01800">
    <property type="entry name" value="Ubl_SF3a120"/>
    <property type="match status" value="1"/>
</dbReference>
<evidence type="ECO:0000313" key="10">
    <source>
        <dbReference type="EMBL" id="KHN82541.1"/>
    </source>
</evidence>
<dbReference type="InterPro" id="IPR035563">
    <property type="entry name" value="SF3As1_ubi"/>
</dbReference>
<evidence type="ECO:0000256" key="2">
    <source>
        <dbReference type="ARBA" id="ARBA00022664"/>
    </source>
</evidence>
<keyword evidence="2" id="KW-0507">mRNA processing</keyword>
<keyword evidence="4" id="KW-0677">Repeat</keyword>
<name>A0A0B2VG86_TOXCA</name>
<comment type="subcellular location">
    <subcellularLocation>
        <location evidence="1">Nucleus</location>
    </subcellularLocation>
</comment>
<feature type="compositionally biased region" description="Polar residues" evidence="7">
    <location>
        <begin position="614"/>
        <end position="637"/>
    </location>
</feature>
<evidence type="ECO:0000256" key="7">
    <source>
        <dbReference type="SAM" id="MobiDB-lite"/>
    </source>
</evidence>
<dbReference type="InterPro" id="IPR000061">
    <property type="entry name" value="Surp"/>
</dbReference>
<dbReference type="PROSITE" id="PS00299">
    <property type="entry name" value="UBIQUITIN_1"/>
    <property type="match status" value="1"/>
</dbReference>
<feature type="compositionally biased region" description="Acidic residues" evidence="7">
    <location>
        <begin position="443"/>
        <end position="460"/>
    </location>
</feature>
<dbReference type="FunFam" id="1.10.10.790:FF:000001">
    <property type="entry name" value="Splicing factor 3a, subunit 1"/>
    <property type="match status" value="1"/>
</dbReference>
<evidence type="ECO:0000256" key="6">
    <source>
        <dbReference type="ARBA" id="ARBA00023242"/>
    </source>
</evidence>
<dbReference type="Pfam" id="PF12230">
    <property type="entry name" value="PRP21_like_P"/>
    <property type="match status" value="2"/>
</dbReference>
<dbReference type="PROSITE" id="PS50128">
    <property type="entry name" value="SURP"/>
    <property type="match status" value="2"/>
</dbReference>
<dbReference type="STRING" id="6265.A0A0B2VG86"/>
<feature type="region of interest" description="Disordered" evidence="7">
    <location>
        <begin position="581"/>
        <end position="730"/>
    </location>
</feature>
<keyword evidence="11" id="KW-1185">Reference proteome</keyword>
<feature type="domain" description="SURP motif" evidence="9">
    <location>
        <begin position="143"/>
        <end position="185"/>
    </location>
</feature>
<dbReference type="GO" id="GO:0071013">
    <property type="term" value="C:catalytic step 2 spliceosome"/>
    <property type="evidence" value="ECO:0007669"/>
    <property type="project" value="TreeGrafter"/>
</dbReference>
<dbReference type="SUPFAM" id="SSF109905">
    <property type="entry name" value="Surp module (SWAP domain)"/>
    <property type="match status" value="2"/>
</dbReference>
<dbReference type="Proteomes" id="UP000031036">
    <property type="component" value="Unassembled WGS sequence"/>
</dbReference>
<accession>A0A0B2VG86</accession>
<dbReference type="GO" id="GO:0003723">
    <property type="term" value="F:RNA binding"/>
    <property type="evidence" value="ECO:0007669"/>
    <property type="project" value="InterPro"/>
</dbReference>
<reference evidence="10 11" key="1">
    <citation type="submission" date="2014-11" db="EMBL/GenBank/DDBJ databases">
        <title>Genetic blueprint of the zoonotic pathogen Toxocara canis.</title>
        <authorList>
            <person name="Zhu X.-Q."/>
            <person name="Korhonen P.K."/>
            <person name="Cai H."/>
            <person name="Young N.D."/>
            <person name="Nejsum P."/>
            <person name="von Samson-Himmelstjerna G."/>
            <person name="Boag P.R."/>
            <person name="Tan P."/>
            <person name="Li Q."/>
            <person name="Min J."/>
            <person name="Yang Y."/>
            <person name="Wang X."/>
            <person name="Fang X."/>
            <person name="Hall R.S."/>
            <person name="Hofmann A."/>
            <person name="Sternberg P.W."/>
            <person name="Jex A.R."/>
            <person name="Gasser R.B."/>
        </authorList>
    </citation>
    <scope>NUCLEOTIDE SEQUENCE [LARGE SCALE GENOMIC DNA]</scope>
    <source>
        <strain evidence="10">PN_DK_2014</strain>
    </source>
</reference>
<dbReference type="InterPro" id="IPR022030">
    <property type="entry name" value="SF3A1_dom"/>
</dbReference>
<dbReference type="Pfam" id="PF01805">
    <property type="entry name" value="Surp"/>
    <property type="match status" value="2"/>
</dbReference>
<dbReference type="GO" id="GO:0000381">
    <property type="term" value="P:regulation of alternative mRNA splicing, via spliceosome"/>
    <property type="evidence" value="ECO:0007669"/>
    <property type="project" value="TreeGrafter"/>
</dbReference>
<dbReference type="PANTHER" id="PTHR15316:SF1">
    <property type="entry name" value="SPLICING FACTOR 3A SUBUNIT 1"/>
    <property type="match status" value="1"/>
</dbReference>
<dbReference type="GO" id="GO:0045292">
    <property type="term" value="P:mRNA cis splicing, via spliceosome"/>
    <property type="evidence" value="ECO:0007669"/>
    <property type="project" value="InterPro"/>
</dbReference>
<feature type="compositionally biased region" description="Acidic residues" evidence="7">
    <location>
        <begin position="303"/>
        <end position="320"/>
    </location>
</feature>
<gene>
    <name evidence="10" type="primary">SF3A1</name>
    <name evidence="10" type="ORF">Tcan_15293</name>
</gene>
<dbReference type="PROSITE" id="PS50053">
    <property type="entry name" value="UBIQUITIN_2"/>
    <property type="match status" value="1"/>
</dbReference>
<evidence type="ECO:0000259" key="9">
    <source>
        <dbReference type="PROSITE" id="PS50128"/>
    </source>
</evidence>
<organism evidence="10 11">
    <name type="scientific">Toxocara canis</name>
    <name type="common">Canine roundworm</name>
    <dbReference type="NCBI Taxonomy" id="6265"/>
    <lineage>
        <taxon>Eukaryota</taxon>
        <taxon>Metazoa</taxon>
        <taxon>Ecdysozoa</taxon>
        <taxon>Nematoda</taxon>
        <taxon>Chromadorea</taxon>
        <taxon>Rhabditida</taxon>
        <taxon>Spirurina</taxon>
        <taxon>Ascaridomorpha</taxon>
        <taxon>Ascaridoidea</taxon>
        <taxon>Toxocaridae</taxon>
        <taxon>Toxocara</taxon>
    </lineage>
</organism>
<feature type="compositionally biased region" description="Basic and acidic residues" evidence="7">
    <location>
        <begin position="543"/>
        <end position="555"/>
    </location>
</feature>
<dbReference type="InterPro" id="IPR045146">
    <property type="entry name" value="SF3A1"/>
</dbReference>
<dbReference type="GO" id="GO:0071004">
    <property type="term" value="C:U2-type prespliceosome"/>
    <property type="evidence" value="ECO:0007669"/>
    <property type="project" value="TreeGrafter"/>
</dbReference>
<evidence type="ECO:0000313" key="11">
    <source>
        <dbReference type="Proteomes" id="UP000031036"/>
    </source>
</evidence>
<dbReference type="SMART" id="SM00648">
    <property type="entry name" value="SWAP"/>
    <property type="match status" value="2"/>
</dbReference>
<dbReference type="AlphaFoldDB" id="A0A0B2VG86"/>
<dbReference type="InterPro" id="IPR019954">
    <property type="entry name" value="Ubiquitin_CS"/>
</dbReference>
<dbReference type="GO" id="GO:0005686">
    <property type="term" value="C:U2 snRNP"/>
    <property type="evidence" value="ECO:0007669"/>
    <property type="project" value="UniProtKB-ARBA"/>
</dbReference>
<dbReference type="SMART" id="SM00213">
    <property type="entry name" value="UBQ"/>
    <property type="match status" value="1"/>
</dbReference>
<dbReference type="EMBL" id="JPKZ01001342">
    <property type="protein sequence ID" value="KHN82541.1"/>
    <property type="molecule type" value="Genomic_DNA"/>
</dbReference>
<keyword evidence="3" id="KW-0747">Spliceosome</keyword>
<feature type="domain" description="SURP motif" evidence="9">
    <location>
        <begin position="41"/>
        <end position="83"/>
    </location>
</feature>
<feature type="region of interest" description="Disordered" evidence="7">
    <location>
        <begin position="296"/>
        <end position="352"/>
    </location>
</feature>
<feature type="compositionally biased region" description="Pro residues" evidence="7">
    <location>
        <begin position="657"/>
        <end position="730"/>
    </location>
</feature>
<dbReference type="Gene3D" id="3.10.20.90">
    <property type="entry name" value="Phosphatidylinositol 3-kinase Catalytic Subunit, Chain A, domain 1"/>
    <property type="match status" value="1"/>
</dbReference>
<evidence type="ECO:0000256" key="1">
    <source>
        <dbReference type="ARBA" id="ARBA00004123"/>
    </source>
</evidence>
<keyword evidence="5" id="KW-0508">mRNA splicing</keyword>
<evidence type="ECO:0000259" key="8">
    <source>
        <dbReference type="PROSITE" id="PS50053"/>
    </source>
</evidence>
<feature type="region of interest" description="Disordered" evidence="7">
    <location>
        <begin position="1"/>
        <end position="22"/>
    </location>
</feature>
<feature type="region of interest" description="Disordered" evidence="7">
    <location>
        <begin position="439"/>
        <end position="494"/>
    </location>
</feature>
<dbReference type="PANTHER" id="PTHR15316">
    <property type="entry name" value="SPLICEOSOME ASSOCIATED PROTEIN 114/SWAP SPLICING FACTOR-RELATED"/>
    <property type="match status" value="1"/>
</dbReference>
<feature type="domain" description="Ubiquitin-like" evidence="8">
    <location>
        <begin position="842"/>
        <end position="927"/>
    </location>
</feature>
<evidence type="ECO:0000256" key="3">
    <source>
        <dbReference type="ARBA" id="ARBA00022728"/>
    </source>
</evidence>
<dbReference type="InterPro" id="IPR029071">
    <property type="entry name" value="Ubiquitin-like_domsf"/>
</dbReference>
<sequence length="930" mass="102281">MPPMPPVVVSHREEDSMNNEPSLSGRQIIGIIYPPPDIRTIVDKTAAFVARNGIDFENKIREKEASNPRFSFLSATDPYNAYYQHKVVEFRDGKASEPSVQRPQVPEAVKEHVKQAEFIPRNPPPLFEFNADPATINAFDLDLIKLTALFVARNGRQFLTALMNRESRNYQFDFLKPQHSNFTYFTKLVEQYTKVIVPAKAIIEDLKNEEGNTKKLLDNVKYRVGWEKYQRSQKDKEDAEAERERLAYAQIDWHDFVVVQTVDFPLNDSATLPPFCTPKDVGARILMQQRQEAAAKAAAEQAVEMDVESDSEEEQEDIQNEIEPPPPAEPAESEPKKAPYEVTQPMPAPPSEENVIIKEYDPKKSASAHKKAADKWIISPLTGERIPADKLQEHVRYNTVDSQYKEQRESLSPSLAHHGELSHHKTHYRLLEAAAKAAAEQAVEMDVESDSEEEQEDIQNEIEPPPPAEPAESEPKKAPYEVTQPMPAPPSEENVIIKEYDPKKSASAHKKAADKWIISPLTGERIPADKLQEHVRYNTVDSQYKEQRERELSDRNEEEPVYAPGADISKNIGKFAERRTDIFGHGAEQTVIGKKLGEEEEAPRGPDPKLIWDGQQSTIDQTTKLAQQSVTLDQQINEIHKQHGYVADPNKERIGPGPAPPPTSQPSSTPAPPPPAAPASAPKPPAPAPAPAATRPPAPATAPPRPPAPVPPAPAVAPPRPTLPVPPIASLRPPLPPGFPPMPPFPTGAAAVPMPPMPRPITMPTLRPPIAVPIIPVPVIPQPPLGIRPPASVALPNPPAPMPTIPVPAPPQADGAPPAKKARTEEDLESEASWLAKVSGSITVSVQTPNSTPNPDWKLDGSVLSVSMDVAAPVSTLKSVVQDMTGLPCSKQKLVFDGFFLKDASSLAFYNMMNGSLVQLQIKERGGKKK</sequence>
<evidence type="ECO:0000256" key="4">
    <source>
        <dbReference type="ARBA" id="ARBA00022737"/>
    </source>
</evidence>
<keyword evidence="6" id="KW-0539">Nucleus</keyword>
<proteinExistence type="predicted"/>
<dbReference type="OrthoDB" id="447637at2759"/>